<reference evidence="1" key="1">
    <citation type="journal article" date="2020" name="Nature">
        <title>Isolation of an archaeon at the prokaryote-eukaryote interface.</title>
        <authorList>
            <person name="Imachi H."/>
            <person name="Nobu M.K."/>
            <person name="Nakahara N."/>
            <person name="Morono Y."/>
            <person name="Ogawara M."/>
            <person name="Takaki Y."/>
            <person name="Takano Y."/>
            <person name="Uematsu K."/>
            <person name="Ikuta T."/>
            <person name="Ito M."/>
            <person name="Matsui Y."/>
            <person name="Miyazaki M."/>
            <person name="Murata K."/>
            <person name="Saito Y."/>
            <person name="Sakai S."/>
            <person name="Song C."/>
            <person name="Tasumi E."/>
            <person name="Yamanaka Y."/>
            <person name="Yamaguchi T."/>
            <person name="Kamagata Y."/>
            <person name="Tamaki H."/>
            <person name="Takai K."/>
        </authorList>
    </citation>
    <scope>NUCLEOTIDE SEQUENCE [LARGE SCALE GENOMIC DNA]</scope>
    <source>
        <strain evidence="1">MK-D1</strain>
    </source>
</reference>
<proteinExistence type="predicted"/>
<name>A0A5B9DG23_9ARCH</name>
<dbReference type="AlphaFoldDB" id="A0A5B9DG23"/>
<protein>
    <submittedName>
        <fullName evidence="1">Uncharacterized protein</fullName>
    </submittedName>
</protein>
<dbReference type="EMBL" id="CP042905">
    <property type="protein sequence ID" value="QEE17730.1"/>
    <property type="molecule type" value="Genomic_DNA"/>
</dbReference>
<gene>
    <name evidence="1" type="ORF">DSAG12_03568</name>
</gene>
<evidence type="ECO:0000313" key="1">
    <source>
        <dbReference type="EMBL" id="QEE17730.1"/>
    </source>
</evidence>
<accession>A0A5B9DG23</accession>
<organism evidence="1">
    <name type="scientific">Promethearchaeum syntrophicum</name>
    <dbReference type="NCBI Taxonomy" id="2594042"/>
    <lineage>
        <taxon>Archaea</taxon>
        <taxon>Promethearchaeati</taxon>
        <taxon>Promethearchaeota</taxon>
        <taxon>Promethearchaeia</taxon>
        <taxon>Promethearchaeales</taxon>
        <taxon>Promethearchaeaceae</taxon>
        <taxon>Promethearchaeum</taxon>
    </lineage>
</organism>
<sequence length="244" mass="29500">MSQILTKYNGNSKNVERSQIEEKVFNLIFRLQLSPIYSRRIVELFEKARKTQQFNNVINKTLLVICFYRLNLEEKLYLSLRTIKATLNIRATHHLSNHLRLYTRFCQVLELKPINHSLNDHIRNICDLVGLSREIQKKAIALSTMIRKNFVLPGEYRTFAITSIYFAANFEDEWLSVDQLDFYFDFISPSVLYDKIKIFEKYMKEYFRRKSQKIKLTRREQYFLDEFSVKQRSNFFRRFRSVKN</sequence>